<dbReference type="PROSITE" id="PS51257">
    <property type="entry name" value="PROKAR_LIPOPROTEIN"/>
    <property type="match status" value="1"/>
</dbReference>
<dbReference type="Proteomes" id="UP001569904">
    <property type="component" value="Unassembled WGS sequence"/>
</dbReference>
<dbReference type="InterPro" id="IPR005669">
    <property type="entry name" value="Thiosulph/SO4-bd"/>
</dbReference>
<evidence type="ECO:0000256" key="2">
    <source>
        <dbReference type="ARBA" id="ARBA00006099"/>
    </source>
</evidence>
<evidence type="ECO:0000256" key="6">
    <source>
        <dbReference type="SAM" id="SignalP"/>
    </source>
</evidence>
<feature type="signal peptide" evidence="6">
    <location>
        <begin position="1"/>
        <end position="22"/>
    </location>
</feature>
<dbReference type="Pfam" id="PF13531">
    <property type="entry name" value="SBP_bac_11"/>
    <property type="match status" value="1"/>
</dbReference>
<dbReference type="SUPFAM" id="SSF53850">
    <property type="entry name" value="Periplasmic binding protein-like II"/>
    <property type="match status" value="1"/>
</dbReference>
<evidence type="ECO:0000313" key="7">
    <source>
        <dbReference type="EMBL" id="MFA1552392.1"/>
    </source>
</evidence>
<accession>A0ABV4QP63</accession>
<evidence type="ECO:0000313" key="8">
    <source>
        <dbReference type="Proteomes" id="UP001569904"/>
    </source>
</evidence>
<evidence type="ECO:0000256" key="4">
    <source>
        <dbReference type="ARBA" id="ARBA00022729"/>
    </source>
</evidence>
<keyword evidence="4 6" id="KW-0732">Signal</keyword>
<gene>
    <name evidence="7" type="ORF">SM436_01680</name>
</gene>
<dbReference type="EMBL" id="JAXCEH010000001">
    <property type="protein sequence ID" value="MFA1552392.1"/>
    <property type="molecule type" value="Genomic_DNA"/>
</dbReference>
<organism evidence="7 8">
    <name type="scientific">Actinomadura chokoriensis</name>
    <dbReference type="NCBI Taxonomy" id="454156"/>
    <lineage>
        <taxon>Bacteria</taxon>
        <taxon>Bacillati</taxon>
        <taxon>Actinomycetota</taxon>
        <taxon>Actinomycetes</taxon>
        <taxon>Streptosporangiales</taxon>
        <taxon>Thermomonosporaceae</taxon>
        <taxon>Actinomadura</taxon>
    </lineage>
</organism>
<keyword evidence="5" id="KW-0574">Periplasm</keyword>
<dbReference type="NCBIfam" id="TIGR00971">
    <property type="entry name" value="3a0106s03"/>
    <property type="match status" value="1"/>
</dbReference>
<dbReference type="RefSeq" id="WP_371938670.1">
    <property type="nucleotide sequence ID" value="NZ_JAXCEH010000001.1"/>
</dbReference>
<comment type="similarity">
    <text evidence="2">Belongs to the prokaryotic sulfate-binding protein family.</text>
</comment>
<keyword evidence="8" id="KW-1185">Reference proteome</keyword>
<sequence length="334" mass="35272">MMRARKTGVVLGLAAVTLGAAACGGSGDSGGKVRLSLVAYSTPQAAYEAIIKEYQKTSEGKNVTFTKSFGASGEQSRAVASGLKADIVAFSLEPDMTRLVDAGLVDASWNSGPEKGMVTDSVVVLATRKGNPKNVKTWDDLLKPGVQVITPNPFTSGGAQWNIMAGYGAKANKGADKAAGTAYLRSLFKNVPVQDSSARKSLQTFSGGKGDVLLAYENEAIFAQQNNQPLDYTVPDSTILIENPVAVTKKSQNQAEAQAFLKFLHGKKAQEIFVKNGYRPTTDGVPGAEKFPNPPGLFTITDLGGWPKVKKEFFDPKGSIMADVEKSIGVSVDG</sequence>
<comment type="caution">
    <text evidence="7">The sequence shown here is derived from an EMBL/GenBank/DDBJ whole genome shotgun (WGS) entry which is preliminary data.</text>
</comment>
<evidence type="ECO:0000256" key="1">
    <source>
        <dbReference type="ARBA" id="ARBA00004418"/>
    </source>
</evidence>
<proteinExistence type="inferred from homology"/>
<dbReference type="Gene3D" id="3.40.190.10">
    <property type="entry name" value="Periplasmic binding protein-like II"/>
    <property type="match status" value="2"/>
</dbReference>
<reference evidence="7 8" key="1">
    <citation type="submission" date="2023-11" db="EMBL/GenBank/DDBJ databases">
        <title>Actinomadura monticuli sp. nov., isolated from volcanic ash.</title>
        <authorList>
            <person name="Lee S.D."/>
            <person name="Yang H."/>
            <person name="Kim I.S."/>
        </authorList>
    </citation>
    <scope>NUCLEOTIDE SEQUENCE [LARGE SCALE GENOMIC DNA]</scope>
    <source>
        <strain evidence="7 8">DSM 45346</strain>
    </source>
</reference>
<protein>
    <submittedName>
        <fullName evidence="7">Sulfate ABC transporter substrate-binding protein</fullName>
    </submittedName>
</protein>
<evidence type="ECO:0000256" key="5">
    <source>
        <dbReference type="ARBA" id="ARBA00022764"/>
    </source>
</evidence>
<name>A0ABV4QP63_9ACTN</name>
<comment type="subcellular location">
    <subcellularLocation>
        <location evidence="1">Periplasm</location>
    </subcellularLocation>
</comment>
<keyword evidence="3" id="KW-0813">Transport</keyword>
<dbReference type="PANTHER" id="PTHR30368">
    <property type="entry name" value="SULFATE-BINDING PROTEIN"/>
    <property type="match status" value="1"/>
</dbReference>
<dbReference type="PANTHER" id="PTHR30368:SF2">
    <property type="entry name" value="SULFATE-BINDING PROTEIN"/>
    <property type="match status" value="1"/>
</dbReference>
<evidence type="ECO:0000256" key="3">
    <source>
        <dbReference type="ARBA" id="ARBA00022448"/>
    </source>
</evidence>
<feature type="chain" id="PRO_5046948051" evidence="6">
    <location>
        <begin position="23"/>
        <end position="334"/>
    </location>
</feature>